<dbReference type="PANTHER" id="PTHR11803:SF39">
    <property type="entry name" value="2-IMINOBUTANOATE_2-IMINOPROPANOATE DEAMINASE"/>
    <property type="match status" value="1"/>
</dbReference>
<organism evidence="2 3">
    <name type="scientific">Petrotoga mexicana DSM 14811</name>
    <dbReference type="NCBI Taxonomy" id="1122954"/>
    <lineage>
        <taxon>Bacteria</taxon>
        <taxon>Thermotogati</taxon>
        <taxon>Thermotogota</taxon>
        <taxon>Thermotogae</taxon>
        <taxon>Petrotogales</taxon>
        <taxon>Petrotogaceae</taxon>
        <taxon>Petrotoga</taxon>
    </lineage>
</organism>
<dbReference type="InterPro" id="IPR035959">
    <property type="entry name" value="RutC-like_sf"/>
</dbReference>
<name>A0A2K1P7A9_9BACT</name>
<dbReference type="NCBIfam" id="TIGR00004">
    <property type="entry name" value="Rid family detoxifying hydrolase"/>
    <property type="match status" value="1"/>
</dbReference>
<dbReference type="InterPro" id="IPR006175">
    <property type="entry name" value="YjgF/YER057c/UK114"/>
</dbReference>
<dbReference type="GO" id="GO:0005829">
    <property type="term" value="C:cytosol"/>
    <property type="evidence" value="ECO:0007669"/>
    <property type="project" value="TreeGrafter"/>
</dbReference>
<sequence length="127" mass="14014">MSKKIEIKTKNAPSAIGPYSQAIKVGNLIITSGQIPFTAEGELVSDDIKDQTRQSLTNIKKILEEAGLSMDNIVKCTLFIQDMNEMAAINEVYHEFFTEPYPARSAVEVARLPKDVKIEIEAIASAE</sequence>
<dbReference type="PANTHER" id="PTHR11803">
    <property type="entry name" value="2-IMINOBUTANOATE/2-IMINOPROPANOATE DEAMINASE RIDA"/>
    <property type="match status" value="1"/>
</dbReference>
<dbReference type="PROSITE" id="PS01094">
    <property type="entry name" value="UPF0076"/>
    <property type="match status" value="1"/>
</dbReference>
<proteinExistence type="inferred from homology"/>
<dbReference type="SUPFAM" id="SSF55298">
    <property type="entry name" value="YjgF-like"/>
    <property type="match status" value="1"/>
</dbReference>
<comment type="similarity">
    <text evidence="1">Belongs to the RutC family.</text>
</comment>
<dbReference type="RefSeq" id="WP_103077524.1">
    <property type="nucleotide sequence ID" value="NZ_AZRN01000033.1"/>
</dbReference>
<evidence type="ECO:0000256" key="1">
    <source>
        <dbReference type="ARBA" id="ARBA00010552"/>
    </source>
</evidence>
<dbReference type="Gene3D" id="3.30.1330.40">
    <property type="entry name" value="RutC-like"/>
    <property type="match status" value="1"/>
</dbReference>
<dbReference type="Proteomes" id="UP000236604">
    <property type="component" value="Unassembled WGS sequence"/>
</dbReference>
<protein>
    <submittedName>
        <fullName evidence="2">Endoribonuclease L-PSP</fullName>
    </submittedName>
</protein>
<dbReference type="InterPro" id="IPR019897">
    <property type="entry name" value="RidA_CS"/>
</dbReference>
<evidence type="ECO:0000313" key="3">
    <source>
        <dbReference type="Proteomes" id="UP000236604"/>
    </source>
</evidence>
<dbReference type="GO" id="GO:0019239">
    <property type="term" value="F:deaminase activity"/>
    <property type="evidence" value="ECO:0007669"/>
    <property type="project" value="TreeGrafter"/>
</dbReference>
<dbReference type="AlphaFoldDB" id="A0A2K1P7A9"/>
<keyword evidence="3" id="KW-1185">Reference proteome</keyword>
<dbReference type="Pfam" id="PF01042">
    <property type="entry name" value="Ribonuc_L-PSP"/>
    <property type="match status" value="1"/>
</dbReference>
<dbReference type="CDD" id="cd00448">
    <property type="entry name" value="YjgF_YER057c_UK114_family"/>
    <property type="match status" value="1"/>
</dbReference>
<dbReference type="FunFam" id="3.30.1330.40:FF:000001">
    <property type="entry name" value="L-PSP family endoribonuclease"/>
    <property type="match status" value="1"/>
</dbReference>
<dbReference type="InterPro" id="IPR006056">
    <property type="entry name" value="RidA"/>
</dbReference>
<evidence type="ECO:0000313" key="2">
    <source>
        <dbReference type="EMBL" id="PNR98683.1"/>
    </source>
</evidence>
<dbReference type="EMBL" id="AZRN01000033">
    <property type="protein sequence ID" value="PNR98683.1"/>
    <property type="molecule type" value="Genomic_DNA"/>
</dbReference>
<comment type="caution">
    <text evidence="2">The sequence shown here is derived from an EMBL/GenBank/DDBJ whole genome shotgun (WGS) entry which is preliminary data.</text>
</comment>
<reference evidence="2 3" key="1">
    <citation type="submission" date="2013-12" db="EMBL/GenBank/DDBJ databases">
        <title>Comparative genomics of Petrotoga isolates.</title>
        <authorList>
            <person name="Nesbo C.L."/>
            <person name="Charchuk R."/>
            <person name="Chow K."/>
        </authorList>
    </citation>
    <scope>NUCLEOTIDE SEQUENCE [LARGE SCALE GENOMIC DNA]</scope>
    <source>
        <strain evidence="2 3">DSM 14811</strain>
    </source>
</reference>
<accession>A0A2K1P7A9</accession>
<gene>
    <name evidence="2" type="ORF">X927_08140</name>
</gene>